<comment type="catalytic activity">
    <reaction evidence="12">
        <text>Hydrolysis of Ala-|-Gly bond in repressor LexA.</text>
        <dbReference type="EC" id="3.4.21.88"/>
    </reaction>
</comment>
<evidence type="ECO:0000313" key="16">
    <source>
        <dbReference type="EMBL" id="AFM26419.1"/>
    </source>
</evidence>
<dbReference type="Pfam" id="PF00717">
    <property type="entry name" value="Peptidase_S24"/>
    <property type="match status" value="1"/>
</dbReference>
<keyword evidence="5 12" id="KW-0378">Hydrolase</keyword>
<keyword evidence="4 12" id="KW-0227">DNA damage</keyword>
<dbReference type="GO" id="GO:0006508">
    <property type="term" value="P:proteolysis"/>
    <property type="evidence" value="ECO:0007669"/>
    <property type="project" value="InterPro"/>
</dbReference>
<dbReference type="EMBL" id="CP003360">
    <property type="protein sequence ID" value="AFM26419.1"/>
    <property type="molecule type" value="Genomic_DNA"/>
</dbReference>
<dbReference type="KEGG" id="dti:Desti_3776"/>
<dbReference type="PRINTS" id="PR00726">
    <property type="entry name" value="LEXASERPTASE"/>
</dbReference>
<dbReference type="OrthoDB" id="9802364at2"/>
<dbReference type="PANTHER" id="PTHR33516">
    <property type="entry name" value="LEXA REPRESSOR"/>
    <property type="match status" value="1"/>
</dbReference>
<evidence type="ECO:0000256" key="5">
    <source>
        <dbReference type="ARBA" id="ARBA00022801"/>
    </source>
</evidence>
<protein>
    <recommendedName>
        <fullName evidence="12">LexA repressor</fullName>
        <ecNumber evidence="12">3.4.21.88</ecNumber>
    </recommendedName>
</protein>
<dbReference type="PATRIC" id="fig|706587.4.peg.4286"/>
<dbReference type="InterPro" id="IPR006197">
    <property type="entry name" value="Peptidase_S24_LexA"/>
</dbReference>
<dbReference type="HAMAP" id="MF_00015">
    <property type="entry name" value="LexA"/>
    <property type="match status" value="1"/>
</dbReference>
<dbReference type="PANTHER" id="PTHR33516:SF2">
    <property type="entry name" value="LEXA REPRESSOR-RELATED"/>
    <property type="match status" value="1"/>
</dbReference>
<evidence type="ECO:0000256" key="11">
    <source>
        <dbReference type="ARBA" id="ARBA00023236"/>
    </source>
</evidence>
<gene>
    <name evidence="12" type="primary">lexA</name>
    <name evidence="16" type="ordered locus">Desti_3776</name>
</gene>
<dbReference type="InterPro" id="IPR006199">
    <property type="entry name" value="LexA_DNA-bd_dom"/>
</dbReference>
<evidence type="ECO:0000256" key="4">
    <source>
        <dbReference type="ARBA" id="ARBA00022763"/>
    </source>
</evidence>
<comment type="function">
    <text evidence="12">Represses a number of genes involved in the response to DNA damage (SOS response), including recA and lexA. In the presence of single-stranded DNA, RecA interacts with LexA causing an autocatalytic cleavage which disrupts the DNA-binding part of LexA, leading to derepression of the SOS regulon and eventually DNA repair.</text>
</comment>
<dbReference type="RefSeq" id="WP_014811545.1">
    <property type="nucleotide sequence ID" value="NC_018025.1"/>
</dbReference>
<reference evidence="17" key="1">
    <citation type="submission" date="2012-06" db="EMBL/GenBank/DDBJ databases">
        <title>Complete sequence of chromosome of Desulfomonile tiedjei DSM 6799.</title>
        <authorList>
            <person name="Lucas S."/>
            <person name="Copeland A."/>
            <person name="Lapidus A."/>
            <person name="Glavina del Rio T."/>
            <person name="Dalin E."/>
            <person name="Tice H."/>
            <person name="Bruce D."/>
            <person name="Goodwin L."/>
            <person name="Pitluck S."/>
            <person name="Peters L."/>
            <person name="Ovchinnikova G."/>
            <person name="Zeytun A."/>
            <person name="Lu M."/>
            <person name="Kyrpides N."/>
            <person name="Mavromatis K."/>
            <person name="Ivanova N."/>
            <person name="Brettin T."/>
            <person name="Detter J.C."/>
            <person name="Han C."/>
            <person name="Larimer F."/>
            <person name="Land M."/>
            <person name="Hauser L."/>
            <person name="Markowitz V."/>
            <person name="Cheng J.-F."/>
            <person name="Hugenholtz P."/>
            <person name="Woyke T."/>
            <person name="Wu D."/>
            <person name="Spring S."/>
            <person name="Schroeder M."/>
            <person name="Brambilla E."/>
            <person name="Klenk H.-P."/>
            <person name="Eisen J.A."/>
        </authorList>
    </citation>
    <scope>NUCLEOTIDE SEQUENCE [LARGE SCALE GENOMIC DNA]</scope>
    <source>
        <strain evidence="17">ATCC 49306 / DSM 6799 / DCB-1</strain>
    </source>
</reference>
<dbReference type="STRING" id="706587.Desti_3776"/>
<dbReference type="Gene3D" id="1.10.10.10">
    <property type="entry name" value="Winged helix-like DNA-binding domain superfamily/Winged helix DNA-binding domain"/>
    <property type="match status" value="1"/>
</dbReference>
<dbReference type="SUPFAM" id="SSF46785">
    <property type="entry name" value="Winged helix' DNA-binding domain"/>
    <property type="match status" value="1"/>
</dbReference>
<dbReference type="NCBIfam" id="TIGR00498">
    <property type="entry name" value="lexA"/>
    <property type="match status" value="1"/>
</dbReference>
<keyword evidence="2 12" id="KW-0678">Repressor</keyword>
<evidence type="ECO:0000313" key="17">
    <source>
        <dbReference type="Proteomes" id="UP000006055"/>
    </source>
</evidence>
<dbReference type="InterPro" id="IPR036388">
    <property type="entry name" value="WH-like_DNA-bd_sf"/>
</dbReference>
<dbReference type="GO" id="GO:0045892">
    <property type="term" value="P:negative regulation of DNA-templated transcription"/>
    <property type="evidence" value="ECO:0007669"/>
    <property type="project" value="UniProtKB-UniRule"/>
</dbReference>
<dbReference type="Pfam" id="PF01726">
    <property type="entry name" value="LexA_DNA_bind"/>
    <property type="match status" value="1"/>
</dbReference>
<dbReference type="GO" id="GO:0006260">
    <property type="term" value="P:DNA replication"/>
    <property type="evidence" value="ECO:0007669"/>
    <property type="project" value="UniProtKB-UniRule"/>
</dbReference>
<dbReference type="EC" id="3.4.21.88" evidence="12"/>
<keyword evidence="11 12" id="KW-0742">SOS response</keyword>
<evidence type="ECO:0000256" key="2">
    <source>
        <dbReference type="ARBA" id="ARBA00022491"/>
    </source>
</evidence>
<dbReference type="InterPro" id="IPR006200">
    <property type="entry name" value="LexA"/>
</dbReference>
<evidence type="ECO:0000259" key="14">
    <source>
        <dbReference type="Pfam" id="PF00717"/>
    </source>
</evidence>
<dbReference type="HOGENOM" id="CLU_066192_45_2_7"/>
<dbReference type="FunFam" id="2.10.109.10:FF:000001">
    <property type="entry name" value="LexA repressor"/>
    <property type="match status" value="1"/>
</dbReference>
<dbReference type="InterPro" id="IPR050077">
    <property type="entry name" value="LexA_repressor"/>
</dbReference>
<dbReference type="eggNOG" id="COG1974">
    <property type="taxonomic scope" value="Bacteria"/>
</dbReference>
<dbReference type="InterPro" id="IPR036390">
    <property type="entry name" value="WH_DNA-bd_sf"/>
</dbReference>
<dbReference type="GO" id="GO:0006281">
    <property type="term" value="P:DNA repair"/>
    <property type="evidence" value="ECO:0007669"/>
    <property type="project" value="UniProtKB-UniRule"/>
</dbReference>
<dbReference type="AlphaFoldDB" id="I4CA28"/>
<keyword evidence="8 12" id="KW-0238">DNA-binding</keyword>
<evidence type="ECO:0000256" key="6">
    <source>
        <dbReference type="ARBA" id="ARBA00022813"/>
    </source>
</evidence>
<evidence type="ECO:0000256" key="12">
    <source>
        <dbReference type="HAMAP-Rule" id="MF_00015"/>
    </source>
</evidence>
<evidence type="ECO:0000256" key="8">
    <source>
        <dbReference type="ARBA" id="ARBA00023125"/>
    </source>
</evidence>
<dbReference type="GO" id="GO:0003677">
    <property type="term" value="F:DNA binding"/>
    <property type="evidence" value="ECO:0007669"/>
    <property type="project" value="UniProtKB-UniRule"/>
</dbReference>
<dbReference type="CDD" id="cd06529">
    <property type="entry name" value="S24_LexA-like"/>
    <property type="match status" value="1"/>
</dbReference>
<keyword evidence="9 12" id="KW-0804">Transcription</keyword>
<proteinExistence type="inferred from homology"/>
<dbReference type="InterPro" id="IPR039418">
    <property type="entry name" value="LexA-like"/>
</dbReference>
<dbReference type="MEROPS" id="S24.001"/>
<dbReference type="InterPro" id="IPR036286">
    <property type="entry name" value="LexA/Signal_pep-like_sf"/>
</dbReference>
<evidence type="ECO:0000256" key="3">
    <source>
        <dbReference type="ARBA" id="ARBA00022705"/>
    </source>
</evidence>
<feature type="site" description="Cleavage; by autolysis" evidence="12">
    <location>
        <begin position="88"/>
        <end position="89"/>
    </location>
</feature>
<feature type="domain" description="Peptidase S24/S26A/S26B/S26C" evidence="14">
    <location>
        <begin position="82"/>
        <end position="195"/>
    </location>
</feature>
<comment type="similarity">
    <text evidence="1 12 13">Belongs to the peptidase S24 family.</text>
</comment>
<keyword evidence="3 12" id="KW-0235">DNA replication</keyword>
<comment type="subunit">
    <text evidence="12">Homodimer.</text>
</comment>
<dbReference type="Proteomes" id="UP000006055">
    <property type="component" value="Chromosome"/>
</dbReference>
<name>I4CA28_DESTA</name>
<dbReference type="SUPFAM" id="SSF51306">
    <property type="entry name" value="LexA/Signal peptidase"/>
    <property type="match status" value="1"/>
</dbReference>
<dbReference type="GO" id="GO:0004252">
    <property type="term" value="F:serine-type endopeptidase activity"/>
    <property type="evidence" value="ECO:0007669"/>
    <property type="project" value="UniProtKB-UniRule"/>
</dbReference>
<feature type="active site" description="For autocatalytic cleavage activity" evidence="12">
    <location>
        <position position="122"/>
    </location>
</feature>
<dbReference type="GO" id="GO:0009432">
    <property type="term" value="P:SOS response"/>
    <property type="evidence" value="ECO:0007669"/>
    <property type="project" value="UniProtKB-UniRule"/>
</dbReference>
<feature type="domain" description="LexA repressor DNA-binding" evidence="15">
    <location>
        <begin position="1"/>
        <end position="64"/>
    </location>
</feature>
<evidence type="ECO:0000256" key="9">
    <source>
        <dbReference type="ARBA" id="ARBA00023163"/>
    </source>
</evidence>
<evidence type="ECO:0000256" key="13">
    <source>
        <dbReference type="RuleBase" id="RU003991"/>
    </source>
</evidence>
<evidence type="ECO:0000256" key="7">
    <source>
        <dbReference type="ARBA" id="ARBA00023015"/>
    </source>
</evidence>
<keyword evidence="6 12" id="KW-0068">Autocatalytic cleavage</keyword>
<keyword evidence="17" id="KW-1185">Reference proteome</keyword>
<sequence length="203" mass="22846">MQTLTKKQKMVLDYIRKFIEEFGHAPSYEEVARGIGRSSPSTIHAHIENLKAKGYLTKKWNANRSIDLTSEEQVAQVVELPLEGRIAAGIPLEAVRDTETISLPSDMLGRHSAFVLQVKGDSMQDDHVLDGDYVIVEKRPTVRNGDMVVALVRNSEATLKRFRRDGSKIRLEPANPAYPVMIYDEEEISIQGVVVGILRKYAR</sequence>
<keyword evidence="10 12" id="KW-0234">DNA repair</keyword>
<dbReference type="Gene3D" id="2.10.109.10">
    <property type="entry name" value="Umud Fragment, subunit A"/>
    <property type="match status" value="1"/>
</dbReference>
<feature type="active site" description="For autocatalytic cleavage activity" evidence="12">
    <location>
        <position position="160"/>
    </location>
</feature>
<keyword evidence="7 12" id="KW-0805">Transcription regulation</keyword>
<evidence type="ECO:0000259" key="15">
    <source>
        <dbReference type="Pfam" id="PF01726"/>
    </source>
</evidence>
<dbReference type="InterPro" id="IPR015927">
    <property type="entry name" value="Peptidase_S24_S26A/B/C"/>
</dbReference>
<feature type="DNA-binding region" description="H-T-H motif" evidence="12">
    <location>
        <begin position="28"/>
        <end position="48"/>
    </location>
</feature>
<accession>I4CA28</accession>
<evidence type="ECO:0000256" key="1">
    <source>
        <dbReference type="ARBA" id="ARBA00007484"/>
    </source>
</evidence>
<evidence type="ECO:0000256" key="10">
    <source>
        <dbReference type="ARBA" id="ARBA00023204"/>
    </source>
</evidence>
<organism evidence="16 17">
    <name type="scientific">Desulfomonile tiedjei (strain ATCC 49306 / DSM 6799 / DCB-1)</name>
    <dbReference type="NCBI Taxonomy" id="706587"/>
    <lineage>
        <taxon>Bacteria</taxon>
        <taxon>Pseudomonadati</taxon>
        <taxon>Thermodesulfobacteriota</taxon>
        <taxon>Desulfomonilia</taxon>
        <taxon>Desulfomonilales</taxon>
        <taxon>Desulfomonilaceae</taxon>
        <taxon>Desulfomonile</taxon>
    </lineage>
</organism>